<reference evidence="3" key="1">
    <citation type="journal article" date="2019" name="Int. J. Syst. Evol. Microbiol.">
        <title>The Global Catalogue of Microorganisms (GCM) 10K type strain sequencing project: providing services to taxonomists for standard genome sequencing and annotation.</title>
        <authorList>
            <consortium name="The Broad Institute Genomics Platform"/>
            <consortium name="The Broad Institute Genome Sequencing Center for Infectious Disease"/>
            <person name="Wu L."/>
            <person name="Ma J."/>
        </authorList>
    </citation>
    <scope>NUCLEOTIDE SEQUENCE [LARGE SCALE GENOMIC DNA]</scope>
    <source>
        <strain evidence="3">CCUG 55074</strain>
    </source>
</reference>
<name>A0ABW3T2B3_9CAUL</name>
<gene>
    <name evidence="2" type="ORF">ACFQ27_07270</name>
</gene>
<organism evidence="2 3">
    <name type="scientific">Phenylobacterium conjunctum</name>
    <dbReference type="NCBI Taxonomy" id="1298959"/>
    <lineage>
        <taxon>Bacteria</taxon>
        <taxon>Pseudomonadati</taxon>
        <taxon>Pseudomonadota</taxon>
        <taxon>Alphaproteobacteria</taxon>
        <taxon>Caulobacterales</taxon>
        <taxon>Caulobacteraceae</taxon>
        <taxon>Phenylobacterium</taxon>
    </lineage>
</organism>
<feature type="transmembrane region" description="Helical" evidence="1">
    <location>
        <begin position="37"/>
        <end position="55"/>
    </location>
</feature>
<feature type="transmembrane region" description="Helical" evidence="1">
    <location>
        <begin position="76"/>
        <end position="100"/>
    </location>
</feature>
<feature type="transmembrane region" description="Helical" evidence="1">
    <location>
        <begin position="174"/>
        <end position="197"/>
    </location>
</feature>
<feature type="transmembrane region" description="Helical" evidence="1">
    <location>
        <begin position="12"/>
        <end position="31"/>
    </location>
</feature>
<keyword evidence="1" id="KW-1133">Transmembrane helix</keyword>
<keyword evidence="1" id="KW-0472">Membrane</keyword>
<comment type="caution">
    <text evidence="2">The sequence shown here is derived from an EMBL/GenBank/DDBJ whole genome shotgun (WGS) entry which is preliminary data.</text>
</comment>
<dbReference type="PANTHER" id="PTHR18640:SF5">
    <property type="entry name" value="SODIUM_BILE ACID COTRANSPORTER 7"/>
    <property type="match status" value="1"/>
</dbReference>
<feature type="transmembrane region" description="Helical" evidence="1">
    <location>
        <begin position="283"/>
        <end position="306"/>
    </location>
</feature>
<dbReference type="InterPro" id="IPR038770">
    <property type="entry name" value="Na+/solute_symporter_sf"/>
</dbReference>
<evidence type="ECO:0000256" key="1">
    <source>
        <dbReference type="SAM" id="Phobius"/>
    </source>
</evidence>
<dbReference type="PIRSF" id="PIRSF026166">
    <property type="entry name" value="UCP026166"/>
    <property type="match status" value="1"/>
</dbReference>
<dbReference type="InterPro" id="IPR016833">
    <property type="entry name" value="Put_Na-Bile_cotransptr"/>
</dbReference>
<dbReference type="PANTHER" id="PTHR18640">
    <property type="entry name" value="SOLUTE CARRIER FAMILY 10 MEMBER 7"/>
    <property type="match status" value="1"/>
</dbReference>
<dbReference type="RefSeq" id="WP_377353126.1">
    <property type="nucleotide sequence ID" value="NZ_JBHTLQ010000012.1"/>
</dbReference>
<dbReference type="EMBL" id="JBHTLQ010000012">
    <property type="protein sequence ID" value="MFD1190376.1"/>
    <property type="molecule type" value="Genomic_DNA"/>
</dbReference>
<feature type="transmembrane region" description="Helical" evidence="1">
    <location>
        <begin position="239"/>
        <end position="262"/>
    </location>
</feature>
<feature type="transmembrane region" description="Helical" evidence="1">
    <location>
        <begin position="106"/>
        <end position="129"/>
    </location>
</feature>
<feature type="transmembrane region" description="Helical" evidence="1">
    <location>
        <begin position="141"/>
        <end position="162"/>
    </location>
</feature>
<dbReference type="Gene3D" id="1.20.1530.20">
    <property type="match status" value="1"/>
</dbReference>
<dbReference type="Proteomes" id="UP001597216">
    <property type="component" value="Unassembled WGS sequence"/>
</dbReference>
<feature type="transmembrane region" description="Helical" evidence="1">
    <location>
        <begin position="209"/>
        <end position="227"/>
    </location>
</feature>
<evidence type="ECO:0000313" key="2">
    <source>
        <dbReference type="EMBL" id="MFD1190376.1"/>
    </source>
</evidence>
<dbReference type="Pfam" id="PF13593">
    <property type="entry name" value="SBF_like"/>
    <property type="match status" value="1"/>
</dbReference>
<proteinExistence type="predicted"/>
<keyword evidence="1" id="KW-0812">Transmembrane</keyword>
<protein>
    <submittedName>
        <fullName evidence="2">Bile acid:sodium symporter family protein</fullName>
    </submittedName>
</protein>
<evidence type="ECO:0000313" key="3">
    <source>
        <dbReference type="Proteomes" id="UP001597216"/>
    </source>
</evidence>
<sequence>MTAKPAGLLGRLKPDWYIILIVGMVLLASVLPARGAAVPVFDVATSIAIGTVFFLHGAKLSREAVIKGVTHWRLHLLVLACTFALFPLLTLGLSALPAWITPVSLAPGLMFLGCLPSTIQSSIGFTAIARGNVAATVASATASNLLGIAITPLLAAMLMHAQGSGLSFHSVQSILLQLLAPFVAGQLLRPVIGGWISQRAKFLSYVDRGSILLVVYSAFSEAVVGGIWNQVGALDLLRLGALCLVLLGAVLLATLMAARALGFNTEDEITIVFCGSKKSLASGVPMAGVLFPGASLGLVLLPIMIFHQLQLMACAVIAQHYAKRADNAPETV</sequence>
<keyword evidence="3" id="KW-1185">Reference proteome</keyword>
<accession>A0ABW3T2B3</accession>